<dbReference type="AlphaFoldDB" id="A0AAU7Q5M3"/>
<keyword evidence="5 6" id="KW-0472">Membrane</keyword>
<protein>
    <submittedName>
        <fullName evidence="7">YebO family protein</fullName>
    </submittedName>
</protein>
<organism evidence="7">
    <name type="scientific">Acerihabitans sp. KWT182</name>
    <dbReference type="NCBI Taxonomy" id="3157919"/>
    <lineage>
        <taxon>Bacteria</taxon>
        <taxon>Pseudomonadati</taxon>
        <taxon>Pseudomonadota</taxon>
        <taxon>Gammaproteobacteria</taxon>
        <taxon>Enterobacterales</taxon>
        <taxon>Pectobacteriaceae</taxon>
        <taxon>Acerihabitans</taxon>
    </lineage>
</organism>
<dbReference type="Pfam" id="PF13974">
    <property type="entry name" value="YebO"/>
    <property type="match status" value="1"/>
</dbReference>
<evidence type="ECO:0000256" key="4">
    <source>
        <dbReference type="ARBA" id="ARBA00022989"/>
    </source>
</evidence>
<accession>A0AAU7Q5M3</accession>
<reference evidence="7" key="1">
    <citation type="submission" date="2024-06" db="EMBL/GenBank/DDBJ databases">
        <authorList>
            <person name="Coelho C."/>
            <person name="Bento M."/>
            <person name="Garcia E."/>
            <person name="Camelo A."/>
            <person name="Brandao I."/>
            <person name="Espirito Santo C."/>
            <person name="Trovao J."/>
            <person name="Verissimo A."/>
            <person name="Costa J."/>
            <person name="Tiago I."/>
        </authorList>
    </citation>
    <scope>NUCLEOTIDE SEQUENCE</scope>
    <source>
        <strain evidence="7">KWT182</strain>
    </source>
</reference>
<evidence type="ECO:0000256" key="5">
    <source>
        <dbReference type="ARBA" id="ARBA00023136"/>
    </source>
</evidence>
<name>A0AAU7Q5M3_9GAMM</name>
<dbReference type="EMBL" id="CP157947">
    <property type="protein sequence ID" value="XBS68309.1"/>
    <property type="molecule type" value="Genomic_DNA"/>
</dbReference>
<evidence type="ECO:0000313" key="7">
    <source>
        <dbReference type="EMBL" id="XBS68309.1"/>
    </source>
</evidence>
<evidence type="ECO:0000256" key="3">
    <source>
        <dbReference type="ARBA" id="ARBA00022692"/>
    </source>
</evidence>
<keyword evidence="2" id="KW-1003">Cell membrane</keyword>
<keyword evidence="4 6" id="KW-1133">Transmembrane helix</keyword>
<evidence type="ECO:0000256" key="1">
    <source>
        <dbReference type="ARBA" id="ARBA00004162"/>
    </source>
</evidence>
<evidence type="ECO:0000256" key="6">
    <source>
        <dbReference type="SAM" id="Phobius"/>
    </source>
</evidence>
<sequence>MNDFGLNTLNIGVIALFLFVFCIGLLVWFFLNRASVRANEQITLLNELLEQQKKQTELLMRLGQAGSSQNDAKAPPAGEPVTFKDFIAER</sequence>
<proteinExistence type="predicted"/>
<dbReference type="InterPro" id="IPR025594">
    <property type="entry name" value="YebO"/>
</dbReference>
<comment type="subcellular location">
    <subcellularLocation>
        <location evidence="1">Cell membrane</location>
        <topology evidence="1">Single-pass membrane protein</topology>
    </subcellularLocation>
</comment>
<gene>
    <name evidence="7" type="ORF">ABK905_16240</name>
</gene>
<evidence type="ECO:0000256" key="2">
    <source>
        <dbReference type="ARBA" id="ARBA00022475"/>
    </source>
</evidence>
<feature type="transmembrane region" description="Helical" evidence="6">
    <location>
        <begin position="12"/>
        <end position="31"/>
    </location>
</feature>
<keyword evidence="3 6" id="KW-0812">Transmembrane</keyword>
<dbReference type="GO" id="GO:0005886">
    <property type="term" value="C:plasma membrane"/>
    <property type="evidence" value="ECO:0007669"/>
    <property type="project" value="UniProtKB-SubCell"/>
</dbReference>